<proteinExistence type="predicted"/>
<gene>
    <name evidence="2" type="ORF">FHT02_000537</name>
</gene>
<sequence>MPDERLSAIFAKIDEADAKKKAAEERIAEELRVQAENAASAAVDWVSSSAALDSAIEALNSDLEKRGMYFERGSSEARTTPALDDFVTYIENPGREIRTGVLRINVTKYGHISLQIGSPRKMPDRTEVFPVLLTRRNGAIFC</sequence>
<dbReference type="Proteomes" id="UP000527143">
    <property type="component" value="Unassembled WGS sequence"/>
</dbReference>
<name>A0A840YNE4_9SPHN</name>
<reference evidence="2 3" key="1">
    <citation type="submission" date="2020-08" db="EMBL/GenBank/DDBJ databases">
        <title>Genomic Encyclopedia of Type Strains, Phase IV (KMG-IV): sequencing the most valuable type-strain genomes for metagenomic binning, comparative biology and taxonomic classification.</title>
        <authorList>
            <person name="Goeker M."/>
        </authorList>
    </citation>
    <scope>NUCLEOTIDE SEQUENCE [LARGE SCALE GENOMIC DNA]</scope>
    <source>
        <strain evidence="2 3">DSM 26736</strain>
    </source>
</reference>
<feature type="coiled-coil region" evidence="1">
    <location>
        <begin position="6"/>
        <end position="33"/>
    </location>
</feature>
<accession>A0A840YNE4</accession>
<evidence type="ECO:0000313" key="2">
    <source>
        <dbReference type="EMBL" id="MBB5709331.1"/>
    </source>
</evidence>
<evidence type="ECO:0000313" key="3">
    <source>
        <dbReference type="Proteomes" id="UP000527143"/>
    </source>
</evidence>
<dbReference type="EMBL" id="JACIJF010000001">
    <property type="protein sequence ID" value="MBB5709331.1"/>
    <property type="molecule type" value="Genomic_DNA"/>
</dbReference>
<organism evidence="2 3">
    <name type="scientific">Sphingomonas xinjiangensis</name>
    <dbReference type="NCBI Taxonomy" id="643568"/>
    <lineage>
        <taxon>Bacteria</taxon>
        <taxon>Pseudomonadati</taxon>
        <taxon>Pseudomonadota</taxon>
        <taxon>Alphaproteobacteria</taxon>
        <taxon>Sphingomonadales</taxon>
        <taxon>Sphingomonadaceae</taxon>
        <taxon>Sphingomonas</taxon>
    </lineage>
</organism>
<dbReference type="AlphaFoldDB" id="A0A840YNE4"/>
<evidence type="ECO:0000256" key="1">
    <source>
        <dbReference type="SAM" id="Coils"/>
    </source>
</evidence>
<protein>
    <submittedName>
        <fullName evidence="2">Uncharacterized protein</fullName>
    </submittedName>
</protein>
<dbReference type="RefSeq" id="WP_184083932.1">
    <property type="nucleotide sequence ID" value="NZ_JACIJF010000001.1"/>
</dbReference>
<comment type="caution">
    <text evidence="2">The sequence shown here is derived from an EMBL/GenBank/DDBJ whole genome shotgun (WGS) entry which is preliminary data.</text>
</comment>
<keyword evidence="1" id="KW-0175">Coiled coil</keyword>
<keyword evidence="3" id="KW-1185">Reference proteome</keyword>